<protein>
    <submittedName>
        <fullName evidence="2">Uncharacterized protein</fullName>
    </submittedName>
</protein>
<gene>
    <name evidence="2" type="ORF">F5891DRAFT_1180644</name>
</gene>
<comment type="caution">
    <text evidence="2">The sequence shown here is derived from an EMBL/GenBank/DDBJ whole genome shotgun (WGS) entry which is preliminary data.</text>
</comment>
<name>A0AAD4EKB3_9AGAM</name>
<dbReference type="AlphaFoldDB" id="A0AAD4EKB3"/>
<dbReference type="GeneID" id="64660259"/>
<feature type="compositionally biased region" description="Pro residues" evidence="1">
    <location>
        <begin position="1"/>
        <end position="11"/>
    </location>
</feature>
<organism evidence="2 3">
    <name type="scientific">Suillus fuscotomentosus</name>
    <dbReference type="NCBI Taxonomy" id="1912939"/>
    <lineage>
        <taxon>Eukaryota</taxon>
        <taxon>Fungi</taxon>
        <taxon>Dikarya</taxon>
        <taxon>Basidiomycota</taxon>
        <taxon>Agaricomycotina</taxon>
        <taxon>Agaricomycetes</taxon>
        <taxon>Agaricomycetidae</taxon>
        <taxon>Boletales</taxon>
        <taxon>Suillineae</taxon>
        <taxon>Suillaceae</taxon>
        <taxon>Suillus</taxon>
    </lineage>
</organism>
<evidence type="ECO:0000313" key="3">
    <source>
        <dbReference type="Proteomes" id="UP001195769"/>
    </source>
</evidence>
<evidence type="ECO:0000256" key="1">
    <source>
        <dbReference type="SAM" id="MobiDB-lite"/>
    </source>
</evidence>
<dbReference type="EMBL" id="JABBWK010000002">
    <property type="protein sequence ID" value="KAG1907621.1"/>
    <property type="molecule type" value="Genomic_DNA"/>
</dbReference>
<dbReference type="RefSeq" id="XP_041233196.1">
    <property type="nucleotide sequence ID" value="XM_041365961.1"/>
</dbReference>
<evidence type="ECO:0000313" key="2">
    <source>
        <dbReference type="EMBL" id="KAG1907621.1"/>
    </source>
</evidence>
<sequence>MSTTTTPPPLPAMSTTTMPPPSPEMSTAHTAPPSPDSNTLHNIRDVFQSGHTEIALQSICGPCGSRVARICMPACCVKLVVISIIELLVSDPAKNEMFHTMLREVIVEEAEQDYQTRLQAYEAAVAAVSSNTTPTKGTDTTTVIDSK</sequence>
<feature type="region of interest" description="Disordered" evidence="1">
    <location>
        <begin position="1"/>
        <end position="37"/>
    </location>
</feature>
<reference evidence="2" key="1">
    <citation type="journal article" date="2020" name="New Phytol.">
        <title>Comparative genomics reveals dynamic genome evolution in host specialist ectomycorrhizal fungi.</title>
        <authorList>
            <person name="Lofgren L.A."/>
            <person name="Nguyen N.H."/>
            <person name="Vilgalys R."/>
            <person name="Ruytinx J."/>
            <person name="Liao H.L."/>
            <person name="Branco S."/>
            <person name="Kuo A."/>
            <person name="LaButti K."/>
            <person name="Lipzen A."/>
            <person name="Andreopoulos W."/>
            <person name="Pangilinan J."/>
            <person name="Riley R."/>
            <person name="Hundley H."/>
            <person name="Na H."/>
            <person name="Barry K."/>
            <person name="Grigoriev I.V."/>
            <person name="Stajich J.E."/>
            <person name="Kennedy P.G."/>
        </authorList>
    </citation>
    <scope>NUCLEOTIDE SEQUENCE</scope>
    <source>
        <strain evidence="2">FC203</strain>
    </source>
</reference>
<accession>A0AAD4EKB3</accession>
<keyword evidence="3" id="KW-1185">Reference proteome</keyword>
<proteinExistence type="predicted"/>
<dbReference type="Proteomes" id="UP001195769">
    <property type="component" value="Unassembled WGS sequence"/>
</dbReference>